<feature type="domain" description="Putative heavy-metal chelation" evidence="1">
    <location>
        <begin position="107"/>
        <end position="238"/>
    </location>
</feature>
<protein>
    <recommendedName>
        <fullName evidence="5">Heavy-metal chelation domain-containing protein</fullName>
    </recommendedName>
</protein>
<organism evidence="3 4">
    <name type="scientific">Neomoorella thermoacetica</name>
    <name type="common">Clostridium thermoaceticum</name>
    <dbReference type="NCBI Taxonomy" id="1525"/>
    <lineage>
        <taxon>Bacteria</taxon>
        <taxon>Bacillati</taxon>
        <taxon>Bacillota</taxon>
        <taxon>Clostridia</taxon>
        <taxon>Neomoorellales</taxon>
        <taxon>Neomoorellaceae</taxon>
        <taxon>Neomoorella</taxon>
    </lineage>
</organism>
<dbReference type="AlphaFoldDB" id="A0A1J5JEU7"/>
<dbReference type="InterPro" id="IPR007161">
    <property type="entry name" value="DUF364"/>
</dbReference>
<feature type="domain" description="DUF4213" evidence="2">
    <location>
        <begin position="5"/>
        <end position="85"/>
    </location>
</feature>
<evidence type="ECO:0000259" key="2">
    <source>
        <dbReference type="Pfam" id="PF13938"/>
    </source>
</evidence>
<evidence type="ECO:0000313" key="3">
    <source>
        <dbReference type="EMBL" id="OIQ08058.1"/>
    </source>
</evidence>
<dbReference type="Gene3D" id="3.30.390.100">
    <property type="match status" value="1"/>
</dbReference>
<dbReference type="EMBL" id="MIHH01000017">
    <property type="protein sequence ID" value="OIQ08058.1"/>
    <property type="molecule type" value="Genomic_DNA"/>
</dbReference>
<dbReference type="SUPFAM" id="SSF159713">
    <property type="entry name" value="Dhaf3308-like"/>
    <property type="match status" value="1"/>
</dbReference>
<evidence type="ECO:0000259" key="1">
    <source>
        <dbReference type="Pfam" id="PF04016"/>
    </source>
</evidence>
<dbReference type="Proteomes" id="UP000182743">
    <property type="component" value="Unassembled WGS sequence"/>
</dbReference>
<gene>
    <name evidence="3" type="ORF">MOOR_23380</name>
</gene>
<proteinExistence type="predicted"/>
<evidence type="ECO:0008006" key="5">
    <source>
        <dbReference type="Google" id="ProtNLM"/>
    </source>
</evidence>
<name>A0A1J5JEU7_NEOTH</name>
<sequence>MWEIYDELIASIPPEITVQECIVGLHWILIQSQATGLAMTPREGRPRIKLAGEIRGMPVRELAGYAKSWDFFEASLGLAAINSVLNTPEQVANLCGRTLSNQPQVNAFTYFQERVKGKKVAVIGHFPDLETLAGLCRLTILERRPRDGDLPDPACEYILPEQDYVFITATTLANKTLPRLLQLCRSARVILVGPTTPMAPLMFSHGIDFLAGTVVVDPVKVRQVVQEGGTQEIFARGALMVKLSREEVNRGRV</sequence>
<dbReference type="InterPro" id="IPR025251">
    <property type="entry name" value="DUF4213"/>
</dbReference>
<dbReference type="RefSeq" id="WP_071521387.1">
    <property type="nucleotide sequence ID" value="NZ_MIHH01000017.1"/>
</dbReference>
<evidence type="ECO:0000313" key="4">
    <source>
        <dbReference type="Proteomes" id="UP000182743"/>
    </source>
</evidence>
<reference evidence="3 4" key="1">
    <citation type="submission" date="2016-08" db="EMBL/GenBank/DDBJ databases">
        <title>Genome-based comparison of Moorella thermoacetic strains.</title>
        <authorList>
            <person name="Poehlein A."/>
            <person name="Bengelsdorf F.R."/>
            <person name="Esser C."/>
            <person name="Duerre P."/>
            <person name="Daniel R."/>
        </authorList>
    </citation>
    <scope>NUCLEOTIDE SEQUENCE [LARGE SCALE GENOMIC DNA]</scope>
    <source>
        <strain evidence="3 4">DSM 11768</strain>
    </source>
</reference>
<dbReference type="Gene3D" id="3.40.50.11590">
    <property type="match status" value="1"/>
</dbReference>
<accession>A0A1J5JEU7</accession>
<dbReference type="Pfam" id="PF04016">
    <property type="entry name" value="DUF364"/>
    <property type="match status" value="1"/>
</dbReference>
<comment type="caution">
    <text evidence="3">The sequence shown here is derived from an EMBL/GenBank/DDBJ whole genome shotgun (WGS) entry which is preliminary data.</text>
</comment>
<dbReference type="Pfam" id="PF13938">
    <property type="entry name" value="DUF4213"/>
    <property type="match status" value="1"/>
</dbReference>